<feature type="transmembrane region" description="Helical" evidence="6">
    <location>
        <begin position="163"/>
        <end position="183"/>
    </location>
</feature>
<dbReference type="Proteomes" id="UP001221142">
    <property type="component" value="Unassembled WGS sequence"/>
</dbReference>
<evidence type="ECO:0000256" key="3">
    <source>
        <dbReference type="ARBA" id="ARBA00022692"/>
    </source>
</evidence>
<comment type="caution">
    <text evidence="7">The sequence shown here is derived from an EMBL/GenBank/DDBJ whole genome shotgun (WGS) entry which is preliminary data.</text>
</comment>
<sequence>MPSSSPSWPSLYSPGVEIVHIEHNDPKQPTGVYLSHPVDVFRFTLYWTLIFYTPIFLFCGVYAFLNLTFPPNPRTSVVREASDESAYPLLTIPYSPREADVPLLRPPKRKPNEGRSRTTFALLVLLTFIALSLLGAAIGSAIVGFVLALIYRLAKYNLSTWIPFIWSVIYVLVGLLSVWPFAIDII</sequence>
<evidence type="ECO:0000256" key="2">
    <source>
        <dbReference type="ARBA" id="ARBA00006325"/>
    </source>
</evidence>
<keyword evidence="5 6" id="KW-0472">Membrane</keyword>
<evidence type="ECO:0000313" key="9">
    <source>
        <dbReference type="Proteomes" id="UP001221142"/>
    </source>
</evidence>
<accession>A0AAD7FAV7</accession>
<reference evidence="7" key="1">
    <citation type="submission" date="2023-03" db="EMBL/GenBank/DDBJ databases">
        <title>Massive genome expansion in bonnet fungi (Mycena s.s.) driven by repeated elements and novel gene families across ecological guilds.</title>
        <authorList>
            <consortium name="Lawrence Berkeley National Laboratory"/>
            <person name="Harder C.B."/>
            <person name="Miyauchi S."/>
            <person name="Viragh M."/>
            <person name="Kuo A."/>
            <person name="Thoen E."/>
            <person name="Andreopoulos B."/>
            <person name="Lu D."/>
            <person name="Skrede I."/>
            <person name="Drula E."/>
            <person name="Henrissat B."/>
            <person name="Morin E."/>
            <person name="Kohler A."/>
            <person name="Barry K."/>
            <person name="LaButti K."/>
            <person name="Morin E."/>
            <person name="Salamov A."/>
            <person name="Lipzen A."/>
            <person name="Mereny Z."/>
            <person name="Hegedus B."/>
            <person name="Baldrian P."/>
            <person name="Stursova M."/>
            <person name="Weitz H."/>
            <person name="Taylor A."/>
            <person name="Grigoriev I.V."/>
            <person name="Nagy L.G."/>
            <person name="Martin F."/>
            <person name="Kauserud H."/>
        </authorList>
    </citation>
    <scope>NUCLEOTIDE SEQUENCE</scope>
    <source>
        <strain evidence="7">9284</strain>
    </source>
</reference>
<organism evidence="7 9">
    <name type="scientific">Roridomyces roridus</name>
    <dbReference type="NCBI Taxonomy" id="1738132"/>
    <lineage>
        <taxon>Eukaryota</taxon>
        <taxon>Fungi</taxon>
        <taxon>Dikarya</taxon>
        <taxon>Basidiomycota</taxon>
        <taxon>Agaricomycotina</taxon>
        <taxon>Agaricomycetes</taxon>
        <taxon>Agaricomycetidae</taxon>
        <taxon>Agaricales</taxon>
        <taxon>Marasmiineae</taxon>
        <taxon>Mycenaceae</taxon>
        <taxon>Roridomyces</taxon>
    </lineage>
</organism>
<keyword evidence="9" id="KW-1185">Reference proteome</keyword>
<feature type="transmembrane region" description="Helical" evidence="6">
    <location>
        <begin position="45"/>
        <end position="65"/>
    </location>
</feature>
<feature type="transmembrane region" description="Helical" evidence="6">
    <location>
        <begin position="118"/>
        <end position="151"/>
    </location>
</feature>
<dbReference type="PANTHER" id="PTHR22779:SF6">
    <property type="entry name" value="SD17342P"/>
    <property type="match status" value="1"/>
</dbReference>
<proteinExistence type="inferred from homology"/>
<name>A0AAD7FAV7_9AGAR</name>
<protein>
    <submittedName>
        <fullName evidence="7">Uncharacterized protein</fullName>
    </submittedName>
</protein>
<comment type="subcellular location">
    <subcellularLocation>
        <location evidence="1">Membrane</location>
        <topology evidence="1">Multi-pass membrane protein</topology>
    </subcellularLocation>
</comment>
<evidence type="ECO:0000313" key="7">
    <source>
        <dbReference type="EMBL" id="KAJ7609015.1"/>
    </source>
</evidence>
<dbReference type="EMBL" id="JARKIF010000042">
    <property type="protein sequence ID" value="KAJ7609113.1"/>
    <property type="molecule type" value="Genomic_DNA"/>
</dbReference>
<keyword evidence="3 6" id="KW-0812">Transmembrane</keyword>
<keyword evidence="4 6" id="KW-1133">Transmembrane helix</keyword>
<evidence type="ECO:0000256" key="5">
    <source>
        <dbReference type="ARBA" id="ARBA00023136"/>
    </source>
</evidence>
<gene>
    <name evidence="7" type="ORF">FB45DRAFT_1067052</name>
    <name evidence="8" type="ORF">FB45DRAFT_945459</name>
</gene>
<dbReference type="EMBL" id="JARKIF010000042">
    <property type="protein sequence ID" value="KAJ7609015.1"/>
    <property type="molecule type" value="Genomic_DNA"/>
</dbReference>
<dbReference type="AlphaFoldDB" id="A0AAD7FAV7"/>
<dbReference type="InterPro" id="IPR019334">
    <property type="entry name" value="TMEM170A/B/YPR153W-like"/>
</dbReference>
<evidence type="ECO:0000256" key="6">
    <source>
        <dbReference type="SAM" id="Phobius"/>
    </source>
</evidence>
<dbReference type="PANTHER" id="PTHR22779">
    <property type="entry name" value="SD17342P"/>
    <property type="match status" value="1"/>
</dbReference>
<evidence type="ECO:0000256" key="1">
    <source>
        <dbReference type="ARBA" id="ARBA00004141"/>
    </source>
</evidence>
<evidence type="ECO:0000313" key="8">
    <source>
        <dbReference type="EMBL" id="KAJ7609113.1"/>
    </source>
</evidence>
<comment type="similarity">
    <text evidence="2">Belongs to the TMEM170 family.</text>
</comment>
<dbReference type="GO" id="GO:0016020">
    <property type="term" value="C:membrane"/>
    <property type="evidence" value="ECO:0007669"/>
    <property type="project" value="UniProtKB-SubCell"/>
</dbReference>
<evidence type="ECO:0000256" key="4">
    <source>
        <dbReference type="ARBA" id="ARBA00022989"/>
    </source>
</evidence>